<evidence type="ECO:0000313" key="2">
    <source>
        <dbReference type="EMBL" id="AGU16682.1"/>
    </source>
</evidence>
<comment type="subcellular location">
    <subcellularLocation>
        <location evidence="1">Mitochondrion membrane</location>
        <topology evidence="1">Multi-pass membrane protein</topology>
    </subcellularLocation>
</comment>
<keyword evidence="1" id="KW-0812">Transmembrane</keyword>
<dbReference type="NCBIfam" id="NF005164">
    <property type="entry name" value="PRK06638.1-4"/>
    <property type="match status" value="1"/>
</dbReference>
<dbReference type="InterPro" id="IPR001457">
    <property type="entry name" value="NADH_UbQ/plastoQ_OxRdtase_su6"/>
</dbReference>
<comment type="catalytic activity">
    <reaction evidence="1">
        <text>a ubiquinone + NADH + 5 H(+)(in) = a ubiquinol + NAD(+) + 4 H(+)(out)</text>
        <dbReference type="Rhea" id="RHEA:29091"/>
        <dbReference type="Rhea" id="RHEA-COMP:9565"/>
        <dbReference type="Rhea" id="RHEA-COMP:9566"/>
        <dbReference type="ChEBI" id="CHEBI:15378"/>
        <dbReference type="ChEBI" id="CHEBI:16389"/>
        <dbReference type="ChEBI" id="CHEBI:17976"/>
        <dbReference type="ChEBI" id="CHEBI:57540"/>
        <dbReference type="ChEBI" id="CHEBI:57945"/>
        <dbReference type="EC" id="7.1.1.2"/>
    </reaction>
</comment>
<keyword evidence="1" id="KW-0249">Electron transport</keyword>
<dbReference type="GO" id="GO:0031966">
    <property type="term" value="C:mitochondrial membrane"/>
    <property type="evidence" value="ECO:0007669"/>
    <property type="project" value="UniProtKB-SubCell"/>
</dbReference>
<proteinExistence type="inferred from homology"/>
<comment type="similarity">
    <text evidence="1">Belongs to the complex I subunit 6 family.</text>
</comment>
<dbReference type="Pfam" id="PF00499">
    <property type="entry name" value="Oxidored_q3"/>
    <property type="match status" value="1"/>
</dbReference>
<dbReference type="InterPro" id="IPR042106">
    <property type="entry name" value="Nuo/plastoQ_OxRdtase_6_NuoJ"/>
</dbReference>
<dbReference type="PANTHER" id="PTHR33269:SF17">
    <property type="entry name" value="NADH-UBIQUINONE OXIDOREDUCTASE CHAIN 6"/>
    <property type="match status" value="1"/>
</dbReference>
<keyword evidence="1" id="KW-0679">Respiratory chain</keyword>
<feature type="transmembrane region" description="Helical" evidence="1">
    <location>
        <begin position="56"/>
        <end position="77"/>
    </location>
</feature>
<sequence>MNIDLILFYFFSSFALVSALMVVTLTNAVHSVLFLILVFCNITGLLLLLGVEFISFLLLIVYVGAIAVLFLFVVMMLNIKFQPVTTNKVSLITIGSILLLTLILHLFSMIDTSFIFASFKVNITSNLIWVSWLKENAALDNIKIIGSFLYTKFSLLFLLCSLILLVAMIGVIVLTMHQRTNVKKQIIDTQVLRNPKGALKFVILRKK</sequence>
<feature type="transmembrane region" description="Helical" evidence="1">
    <location>
        <begin position="89"/>
        <end position="110"/>
    </location>
</feature>
<reference evidence="2" key="1">
    <citation type="journal article" date="2013" name="Mitochondrial DNA">
        <title>Complete mitochondrial genome of a rhodolith, Sporolithon durum (Sporolithales, Rhodophyta).</title>
        <authorList>
            <person name="Kim K.M."/>
            <person name="Yang E.C."/>
            <person name="Kim J.H."/>
            <person name="Nelson W.A."/>
            <person name="Yoon H.S."/>
        </authorList>
    </citation>
    <scope>NUCLEOTIDE SEQUENCE</scope>
</reference>
<dbReference type="EC" id="7.1.1.2" evidence="1"/>
<organism evidence="2">
    <name type="scientific">Sporolithon durum</name>
    <dbReference type="NCBI Taxonomy" id="48970"/>
    <lineage>
        <taxon>Eukaryota</taxon>
        <taxon>Rhodophyta</taxon>
        <taxon>Florideophyceae</taxon>
        <taxon>Corallinophycidae</taxon>
        <taxon>Sporolithales</taxon>
        <taxon>Sporolithaceae</taxon>
        <taxon>Sporolithon</taxon>
    </lineage>
</organism>
<dbReference type="GeneID" id="18388510"/>
<evidence type="ECO:0000256" key="1">
    <source>
        <dbReference type="RuleBase" id="RU004430"/>
    </source>
</evidence>
<keyword evidence="1 2" id="KW-0496">Mitochondrion</keyword>
<feature type="transmembrane region" description="Helical" evidence="1">
    <location>
        <begin position="153"/>
        <end position="174"/>
    </location>
</feature>
<dbReference type="GO" id="GO:0008137">
    <property type="term" value="F:NADH dehydrogenase (ubiquinone) activity"/>
    <property type="evidence" value="ECO:0007669"/>
    <property type="project" value="UniProtKB-UniRule"/>
</dbReference>
<keyword evidence="1" id="KW-0830">Ubiquinone</keyword>
<name>V9P5Q4_9FLOR</name>
<keyword evidence="1" id="KW-0472">Membrane</keyword>
<dbReference type="EMBL" id="KF186230">
    <property type="protein sequence ID" value="AGU16682.1"/>
    <property type="molecule type" value="Genomic_DNA"/>
</dbReference>
<gene>
    <name evidence="2" type="primary">nad6</name>
    <name evidence="2" type="ORF">Spor.duru.mt.14</name>
</gene>
<keyword evidence="1" id="KW-0520">NAD</keyword>
<geneLocation type="mitochondrion" evidence="2"/>
<feature type="transmembrane region" description="Helical" evidence="1">
    <location>
        <begin position="32"/>
        <end position="50"/>
    </location>
</feature>
<dbReference type="RefSeq" id="YP_009002117.1">
    <property type="nucleotide sequence ID" value="NC_023454.1"/>
</dbReference>
<keyword evidence="1" id="KW-1133">Transmembrane helix</keyword>
<accession>V9P5Q4</accession>
<dbReference type="PANTHER" id="PTHR33269">
    <property type="entry name" value="NADH-UBIQUINONE OXIDOREDUCTASE CHAIN 6"/>
    <property type="match status" value="1"/>
</dbReference>
<comment type="function">
    <text evidence="1">Core subunit of the mitochondrial membrane respiratory chain NADH dehydrogenase (Complex I) which catalyzes electron transfer from NADH through the respiratory chain, using ubiquinone as an electron acceptor. Essential for the catalytic activity and assembly of complex I.</text>
</comment>
<dbReference type="AlphaFoldDB" id="V9P5Q4"/>
<keyword evidence="1" id="KW-0813">Transport</keyword>
<dbReference type="Gene3D" id="1.20.120.1200">
    <property type="entry name" value="NADH-ubiquinone/plastoquinone oxidoreductase chain 6, subunit NuoJ"/>
    <property type="match status" value="1"/>
</dbReference>
<feature type="transmembrane region" description="Helical" evidence="1">
    <location>
        <begin position="6"/>
        <end position="25"/>
    </location>
</feature>
<keyword evidence="1" id="KW-1278">Translocase</keyword>
<protein>
    <recommendedName>
        <fullName evidence="1">NADH-ubiquinone oxidoreductase chain 6</fullName>
        <ecNumber evidence="1">7.1.1.2</ecNumber>
    </recommendedName>
</protein>